<evidence type="ECO:0000313" key="3">
    <source>
        <dbReference type="Proteomes" id="UP000325008"/>
    </source>
</evidence>
<evidence type="ECO:0000256" key="1">
    <source>
        <dbReference type="SAM" id="MobiDB-lite"/>
    </source>
</evidence>
<reference evidence="2" key="1">
    <citation type="submission" date="2018-03" db="EMBL/GenBank/DDBJ databases">
        <authorList>
            <person name="Guldener U."/>
        </authorList>
    </citation>
    <scope>NUCLEOTIDE SEQUENCE [LARGE SCALE GENOMIC DNA]</scope>
    <source>
        <strain evidence="2">ATCC34888</strain>
    </source>
</reference>
<dbReference type="AlphaFoldDB" id="A0A5C3FGD0"/>
<dbReference type="RefSeq" id="XP_014659531.1">
    <property type="nucleotide sequence ID" value="XM_014804045.1"/>
</dbReference>
<evidence type="ECO:0000313" key="2">
    <source>
        <dbReference type="EMBL" id="SPO42767.1"/>
    </source>
</evidence>
<name>A0A5C3FGD0_PSEA2</name>
<proteinExistence type="predicted"/>
<feature type="compositionally biased region" description="Acidic residues" evidence="1">
    <location>
        <begin position="156"/>
        <end position="175"/>
    </location>
</feature>
<protein>
    <submittedName>
        <fullName evidence="2">Uncharacterized protein</fullName>
    </submittedName>
</protein>
<dbReference type="EMBL" id="OOIQ01000001">
    <property type="protein sequence ID" value="SPO42767.1"/>
    <property type="molecule type" value="Genomic_DNA"/>
</dbReference>
<dbReference type="OrthoDB" id="10527284at2759"/>
<keyword evidence="3" id="KW-1185">Reference proteome</keyword>
<sequence length="204" mass="22369">MSGNSSPPVSISINLNVFLSGDARHAAVGGNAVTIAADPDQVFFSTQHLVPRAHTKPFEATARRIPGFHSIERGQFYTDDGEMGNTCVVWAVVRRDAPYILARSMGLSGYQAVRISPAWYDMLEETTRIRNAMGGNPQGDDQDDSDEEQYHLGVHEDEDCTGNEASIAEDDDMRPEEDVRAAGHGHRATDTQTPAAMRDVDRDH</sequence>
<gene>
    <name evidence="2" type="ORF">PSANT_00450</name>
</gene>
<comment type="caution">
    <text evidence="2">The sequence shown here is derived from an EMBL/GenBank/DDBJ whole genome shotgun (WGS) entry which is preliminary data.</text>
</comment>
<organism evidence="2 3">
    <name type="scientific">Pseudozyma antarctica</name>
    <name type="common">Yeast</name>
    <name type="synonym">Candida antarctica</name>
    <dbReference type="NCBI Taxonomy" id="84753"/>
    <lineage>
        <taxon>Eukaryota</taxon>
        <taxon>Fungi</taxon>
        <taxon>Dikarya</taxon>
        <taxon>Basidiomycota</taxon>
        <taxon>Ustilaginomycotina</taxon>
        <taxon>Ustilaginomycetes</taxon>
        <taxon>Ustilaginales</taxon>
        <taxon>Ustilaginaceae</taxon>
        <taxon>Moesziomyces</taxon>
    </lineage>
</organism>
<accession>A0A5C3FGD0</accession>
<feature type="region of interest" description="Disordered" evidence="1">
    <location>
        <begin position="131"/>
        <end position="204"/>
    </location>
</feature>
<dbReference type="Proteomes" id="UP000325008">
    <property type="component" value="Unassembled WGS sequence"/>
</dbReference>